<evidence type="ECO:0000313" key="2">
    <source>
        <dbReference type="EMBL" id="CAE8653226.1"/>
    </source>
</evidence>
<name>A0A813IP23_POLGL</name>
<feature type="region of interest" description="Disordered" evidence="1">
    <location>
        <begin position="37"/>
        <end position="81"/>
    </location>
</feature>
<sequence length="203" mass="23042">MGCAASVHPITSAEFSQLVLPHHKRNVELLGLQQVKTTDHHQQEQQEQQQQEQQEQQQEQQQQQQQQPQQRPPRGRVPVEARQGEVCDEGEVAGRACSFEQAIHGRCREAEKEFMERTRAELMRGMLPVESELIASLTFKSAYFIPTSEDKRPLPPGANNDRHHCQSLAAMMDRARAMPLSIVEMVQARRGQLTGELIGGDWS</sequence>
<dbReference type="AlphaFoldDB" id="A0A813IP23"/>
<gene>
    <name evidence="2" type="ORF">PGLA2088_LOCUS10247</name>
</gene>
<protein>
    <submittedName>
        <fullName evidence="2">Uncharacterized protein</fullName>
    </submittedName>
</protein>
<dbReference type="SUPFAM" id="SSF81995">
    <property type="entry name" value="beta-sandwich domain of Sec23/24"/>
    <property type="match status" value="1"/>
</dbReference>
<comment type="caution">
    <text evidence="2">The sequence shown here is derived from an EMBL/GenBank/DDBJ whole genome shotgun (WGS) entry which is preliminary data.</text>
</comment>
<proteinExistence type="predicted"/>
<evidence type="ECO:0000256" key="1">
    <source>
        <dbReference type="SAM" id="MobiDB-lite"/>
    </source>
</evidence>
<feature type="compositionally biased region" description="Low complexity" evidence="1">
    <location>
        <begin position="45"/>
        <end position="69"/>
    </location>
</feature>
<evidence type="ECO:0000313" key="3">
    <source>
        <dbReference type="Proteomes" id="UP000626109"/>
    </source>
</evidence>
<organism evidence="2 3">
    <name type="scientific">Polarella glacialis</name>
    <name type="common">Dinoflagellate</name>
    <dbReference type="NCBI Taxonomy" id="89957"/>
    <lineage>
        <taxon>Eukaryota</taxon>
        <taxon>Sar</taxon>
        <taxon>Alveolata</taxon>
        <taxon>Dinophyceae</taxon>
        <taxon>Suessiales</taxon>
        <taxon>Suessiaceae</taxon>
        <taxon>Polarella</taxon>
    </lineage>
</organism>
<reference evidence="2" key="1">
    <citation type="submission" date="2021-02" db="EMBL/GenBank/DDBJ databases">
        <authorList>
            <person name="Dougan E. K."/>
            <person name="Rhodes N."/>
            <person name="Thang M."/>
            <person name="Chan C."/>
        </authorList>
    </citation>
    <scope>NUCLEOTIDE SEQUENCE</scope>
</reference>
<dbReference type="Proteomes" id="UP000626109">
    <property type="component" value="Unassembled WGS sequence"/>
</dbReference>
<accession>A0A813IP23</accession>
<dbReference type="EMBL" id="CAJNNW010011462">
    <property type="protein sequence ID" value="CAE8653226.1"/>
    <property type="molecule type" value="Genomic_DNA"/>
</dbReference>